<name>A0A182Q4A8_9DIPT</name>
<organism evidence="2 3">
    <name type="scientific">Anopheles farauti</name>
    <dbReference type="NCBI Taxonomy" id="69004"/>
    <lineage>
        <taxon>Eukaryota</taxon>
        <taxon>Metazoa</taxon>
        <taxon>Ecdysozoa</taxon>
        <taxon>Arthropoda</taxon>
        <taxon>Hexapoda</taxon>
        <taxon>Insecta</taxon>
        <taxon>Pterygota</taxon>
        <taxon>Neoptera</taxon>
        <taxon>Endopterygota</taxon>
        <taxon>Diptera</taxon>
        <taxon>Nematocera</taxon>
        <taxon>Culicoidea</taxon>
        <taxon>Culicidae</taxon>
        <taxon>Anophelinae</taxon>
        <taxon>Anopheles</taxon>
    </lineage>
</organism>
<sequence length="141" mass="14784">MWKAITVPSIGIDLPPTATYLRRLGAGRTVLPGSVSIGVMLNSGLLNWIFFDGIFTLLLLLPLPPPPPPPMPPTLMMLANPLPFGSVALGGPLPPVGPPLLLTLLIDISSMSLLENFFSNTSGKGSDRKHMCNMSPAGGGD</sequence>
<reference evidence="3" key="1">
    <citation type="submission" date="2014-01" db="EMBL/GenBank/DDBJ databases">
        <title>The Genome Sequence of Anopheles farauti FAR1 (V2).</title>
        <authorList>
            <consortium name="The Broad Institute Genomics Platform"/>
            <person name="Neafsey D.E."/>
            <person name="Besansky N."/>
            <person name="Howell P."/>
            <person name="Walton C."/>
            <person name="Young S.K."/>
            <person name="Zeng Q."/>
            <person name="Gargeya S."/>
            <person name="Fitzgerald M."/>
            <person name="Haas B."/>
            <person name="Abouelleil A."/>
            <person name="Allen A.W."/>
            <person name="Alvarado L."/>
            <person name="Arachchi H.M."/>
            <person name="Berlin A.M."/>
            <person name="Chapman S.B."/>
            <person name="Gainer-Dewar J."/>
            <person name="Goldberg J."/>
            <person name="Griggs A."/>
            <person name="Gujja S."/>
            <person name="Hansen M."/>
            <person name="Howarth C."/>
            <person name="Imamovic A."/>
            <person name="Ireland A."/>
            <person name="Larimer J."/>
            <person name="McCowan C."/>
            <person name="Murphy C."/>
            <person name="Pearson M."/>
            <person name="Poon T.W."/>
            <person name="Priest M."/>
            <person name="Roberts A."/>
            <person name="Saif S."/>
            <person name="Shea T."/>
            <person name="Sisk P."/>
            <person name="Sykes S."/>
            <person name="Wortman J."/>
            <person name="Nusbaum C."/>
            <person name="Birren B."/>
        </authorList>
    </citation>
    <scope>NUCLEOTIDE SEQUENCE [LARGE SCALE GENOMIC DNA]</scope>
    <source>
        <strain evidence="3">FAR1</strain>
    </source>
</reference>
<dbReference type="VEuPathDB" id="VectorBase:AFAF002795"/>
<dbReference type="AlphaFoldDB" id="A0A182Q4A8"/>
<evidence type="ECO:0000313" key="2">
    <source>
        <dbReference type="EnsemblMetazoa" id="AFAF002795-PA"/>
    </source>
</evidence>
<dbReference type="EMBL" id="AXCN02000461">
    <property type="status" value="NOT_ANNOTATED_CDS"/>
    <property type="molecule type" value="Genomic_DNA"/>
</dbReference>
<evidence type="ECO:0000256" key="1">
    <source>
        <dbReference type="SAM" id="MobiDB-lite"/>
    </source>
</evidence>
<dbReference type="EnsemblMetazoa" id="AFAF002795-RA">
    <property type="protein sequence ID" value="AFAF002795-PA"/>
    <property type="gene ID" value="AFAF002795"/>
</dbReference>
<accession>A0A182Q4A8</accession>
<keyword evidence="3" id="KW-1185">Reference proteome</keyword>
<protein>
    <submittedName>
        <fullName evidence="2">Uncharacterized protein</fullName>
    </submittedName>
</protein>
<proteinExistence type="predicted"/>
<feature type="region of interest" description="Disordered" evidence="1">
    <location>
        <begin position="122"/>
        <end position="141"/>
    </location>
</feature>
<dbReference type="Proteomes" id="UP000075886">
    <property type="component" value="Unassembled WGS sequence"/>
</dbReference>
<evidence type="ECO:0000313" key="3">
    <source>
        <dbReference type="Proteomes" id="UP000075886"/>
    </source>
</evidence>
<reference evidence="2" key="2">
    <citation type="submission" date="2020-05" db="UniProtKB">
        <authorList>
            <consortium name="EnsemblMetazoa"/>
        </authorList>
    </citation>
    <scope>IDENTIFICATION</scope>
    <source>
        <strain evidence="2">FAR1</strain>
    </source>
</reference>